<dbReference type="PROSITE" id="PS51186">
    <property type="entry name" value="GNAT"/>
    <property type="match status" value="1"/>
</dbReference>
<evidence type="ECO:0000313" key="2">
    <source>
        <dbReference type="EMBL" id="AUH63407.1"/>
    </source>
</evidence>
<dbReference type="RefSeq" id="WP_101751449.1">
    <property type="nucleotide sequence ID" value="NZ_CP025430.1"/>
</dbReference>
<dbReference type="Pfam" id="PF00583">
    <property type="entry name" value="Acetyltransf_1"/>
    <property type="match status" value="1"/>
</dbReference>
<accession>A0A2H5EVU0</accession>
<dbReference type="OrthoDB" id="7843527at2"/>
<protein>
    <recommendedName>
        <fullName evidence="1">N-acetyltransferase domain-containing protein</fullName>
    </recommendedName>
</protein>
<dbReference type="KEGG" id="pzh:CX676_03885"/>
<dbReference type="InterPro" id="IPR000182">
    <property type="entry name" value="GNAT_dom"/>
</dbReference>
<name>A0A2H5EVU0_9RHOB</name>
<dbReference type="AlphaFoldDB" id="A0A2H5EVU0"/>
<dbReference type="CDD" id="cd04301">
    <property type="entry name" value="NAT_SF"/>
    <property type="match status" value="1"/>
</dbReference>
<evidence type="ECO:0000259" key="1">
    <source>
        <dbReference type="PROSITE" id="PS51186"/>
    </source>
</evidence>
<sequence length="185" mass="20222">MLPLRLRAEHRDGPQSGMGLLARHPARFRLRGLNRPDAPLLAAHLLRLSPEDRRARFHGGMSESAINGYVNRIDWHGAYVFGTFIGGELRGVAELVPMGDGDAEIAVSVEPRFRHDGLGRLLVVAAMLAARRLGMARVVLDYLPRNTAMAALMKELGARTQFKGQVIEAVITLPARQEAGATEEA</sequence>
<reference evidence="2 3" key="1">
    <citation type="journal article" date="2013" name="Antonie Van Leeuwenhoek">
        <title>Paracoccus zhejiangensis sp. nov., isolated from activated sludge in wastewater-treatment system.</title>
        <authorList>
            <person name="Wu Z.G."/>
            <person name="Zhang D.F."/>
            <person name="Liu Y.L."/>
            <person name="Wang F."/>
            <person name="Jiang X."/>
            <person name="Li C."/>
            <person name="Li S.P."/>
            <person name="Hong Q."/>
            <person name="Li W.J."/>
        </authorList>
    </citation>
    <scope>NUCLEOTIDE SEQUENCE [LARGE SCALE GENOMIC DNA]</scope>
    <source>
        <strain evidence="2 3">J6</strain>
    </source>
</reference>
<proteinExistence type="predicted"/>
<dbReference type="Proteomes" id="UP000234530">
    <property type="component" value="Chromosome"/>
</dbReference>
<gene>
    <name evidence="2" type="ORF">CX676_03885</name>
</gene>
<feature type="domain" description="N-acetyltransferase" evidence="1">
    <location>
        <begin position="28"/>
        <end position="174"/>
    </location>
</feature>
<dbReference type="SUPFAM" id="SSF55729">
    <property type="entry name" value="Acyl-CoA N-acyltransferases (Nat)"/>
    <property type="match status" value="1"/>
</dbReference>
<dbReference type="InterPro" id="IPR016181">
    <property type="entry name" value="Acyl_CoA_acyltransferase"/>
</dbReference>
<organism evidence="2 3">
    <name type="scientific">Paracoccus zhejiangensis</name>
    <dbReference type="NCBI Taxonomy" id="1077935"/>
    <lineage>
        <taxon>Bacteria</taxon>
        <taxon>Pseudomonadati</taxon>
        <taxon>Pseudomonadota</taxon>
        <taxon>Alphaproteobacteria</taxon>
        <taxon>Rhodobacterales</taxon>
        <taxon>Paracoccaceae</taxon>
        <taxon>Paracoccus</taxon>
    </lineage>
</organism>
<keyword evidence="3" id="KW-1185">Reference proteome</keyword>
<dbReference type="Gene3D" id="3.40.630.30">
    <property type="match status" value="1"/>
</dbReference>
<dbReference type="GO" id="GO:0016747">
    <property type="term" value="F:acyltransferase activity, transferring groups other than amino-acyl groups"/>
    <property type="evidence" value="ECO:0007669"/>
    <property type="project" value="InterPro"/>
</dbReference>
<evidence type="ECO:0000313" key="3">
    <source>
        <dbReference type="Proteomes" id="UP000234530"/>
    </source>
</evidence>
<dbReference type="EMBL" id="CP025430">
    <property type="protein sequence ID" value="AUH63407.1"/>
    <property type="molecule type" value="Genomic_DNA"/>
</dbReference>